<evidence type="ECO:0000256" key="1">
    <source>
        <dbReference type="SAM" id="Phobius"/>
    </source>
</evidence>
<feature type="transmembrane region" description="Helical" evidence="1">
    <location>
        <begin position="189"/>
        <end position="218"/>
    </location>
</feature>
<comment type="caution">
    <text evidence="2">The sequence shown here is derived from an EMBL/GenBank/DDBJ whole genome shotgun (WGS) entry which is preliminary data.</text>
</comment>
<protein>
    <submittedName>
        <fullName evidence="2">DUF6159 family protein</fullName>
    </submittedName>
</protein>
<feature type="transmembrane region" description="Helical" evidence="1">
    <location>
        <begin position="74"/>
        <end position="96"/>
    </location>
</feature>
<evidence type="ECO:0000313" key="3">
    <source>
        <dbReference type="Proteomes" id="UP001381174"/>
    </source>
</evidence>
<dbReference type="EMBL" id="JBBBNY010000004">
    <property type="protein sequence ID" value="MEI7036741.1"/>
    <property type="molecule type" value="Genomic_DNA"/>
</dbReference>
<keyword evidence="1" id="KW-0472">Membrane</keyword>
<name>A0ABU8JB10_9GAMM</name>
<accession>A0ABU8JB10</accession>
<feature type="transmembrane region" description="Helical" evidence="1">
    <location>
        <begin position="143"/>
        <end position="168"/>
    </location>
</feature>
<reference evidence="2 3" key="1">
    <citation type="journal article" date="2014" name="Int. J. Syst. Evol. Microbiol.">
        <title>Fulvimonas yonginensis sp. nov., isolated from greenhouse soil, and emended description of the genus Fulvimonas.</title>
        <authorList>
            <person name="Ahn J.H."/>
            <person name="Kim S.J."/>
            <person name="Weon H.Y."/>
            <person name="Hong S.B."/>
            <person name="Seok S.J."/>
            <person name="Kwon S.W."/>
        </authorList>
    </citation>
    <scope>NUCLEOTIDE SEQUENCE [LARGE SCALE GENOMIC DNA]</scope>
    <source>
        <strain evidence="2 3">KACC 16952</strain>
    </source>
</reference>
<gene>
    <name evidence="2" type="ORF">WAT24_08230</name>
</gene>
<dbReference type="Pfam" id="PF19656">
    <property type="entry name" value="DUF6159"/>
    <property type="match status" value="1"/>
</dbReference>
<feature type="transmembrane region" description="Helical" evidence="1">
    <location>
        <begin position="117"/>
        <end position="137"/>
    </location>
</feature>
<dbReference type="Proteomes" id="UP001381174">
    <property type="component" value="Unassembled WGS sequence"/>
</dbReference>
<dbReference type="RefSeq" id="WP_336807367.1">
    <property type="nucleotide sequence ID" value="NZ_JBBBNY010000004.1"/>
</dbReference>
<dbReference type="InterPro" id="IPR046157">
    <property type="entry name" value="DUF6159"/>
</dbReference>
<feature type="transmembrane region" description="Helical" evidence="1">
    <location>
        <begin position="224"/>
        <end position="247"/>
    </location>
</feature>
<keyword evidence="1" id="KW-1133">Transmembrane helix</keyword>
<sequence length="285" mass="29626">MAGKLARSWDLMKASAAVLRSDKALLAFPLLSGVCSLVVAASFLVPVALAVIAGGYLGGERTRHGSALVYLVGFGFYLVQYFVIVFFNTALAGCALRHLRGEPTRLSDGLALARSRWASLLGYALIAATVGLFLRALQERLGLIGRLVAGFLGLAWTVATFLVVPVLASQDVGPFDAVRRSVELLKRTWGENLVGNVGLGTAFGLATLLAVLLGALLIGGAVALHSLPAVVVAVAVVAVGLVLLGLVQASLQGIYAAALYHYAEDGVVGAGFEAALLESAFRPKR</sequence>
<organism evidence="2 3">
    <name type="scientific">Fulvimonas yonginensis</name>
    <dbReference type="NCBI Taxonomy" id="1495200"/>
    <lineage>
        <taxon>Bacteria</taxon>
        <taxon>Pseudomonadati</taxon>
        <taxon>Pseudomonadota</taxon>
        <taxon>Gammaproteobacteria</taxon>
        <taxon>Lysobacterales</taxon>
        <taxon>Rhodanobacteraceae</taxon>
        <taxon>Fulvimonas</taxon>
    </lineage>
</organism>
<keyword evidence="1" id="KW-0812">Transmembrane</keyword>
<keyword evidence="3" id="KW-1185">Reference proteome</keyword>
<evidence type="ECO:0000313" key="2">
    <source>
        <dbReference type="EMBL" id="MEI7036741.1"/>
    </source>
</evidence>
<proteinExistence type="predicted"/>